<dbReference type="EMBL" id="CAJVQC010042287">
    <property type="protein sequence ID" value="CAG8774951.1"/>
    <property type="molecule type" value="Genomic_DNA"/>
</dbReference>
<reference evidence="1" key="1">
    <citation type="submission" date="2021-06" db="EMBL/GenBank/DDBJ databases">
        <authorList>
            <person name="Kallberg Y."/>
            <person name="Tangrot J."/>
            <person name="Rosling A."/>
        </authorList>
    </citation>
    <scope>NUCLEOTIDE SEQUENCE</scope>
    <source>
        <strain evidence="1">MA461A</strain>
    </source>
</reference>
<evidence type="ECO:0000313" key="2">
    <source>
        <dbReference type="Proteomes" id="UP000789920"/>
    </source>
</evidence>
<feature type="non-terminal residue" evidence="1">
    <location>
        <position position="72"/>
    </location>
</feature>
<sequence>QNIKNPWLHENLTTMQIEQLFDITPEMQILIDQRLHDYLFTILTEASIEKSENTNIINDLIANQKIKIDKKN</sequence>
<dbReference type="Proteomes" id="UP000789920">
    <property type="component" value="Unassembled WGS sequence"/>
</dbReference>
<organism evidence="1 2">
    <name type="scientific">Racocetra persica</name>
    <dbReference type="NCBI Taxonomy" id="160502"/>
    <lineage>
        <taxon>Eukaryota</taxon>
        <taxon>Fungi</taxon>
        <taxon>Fungi incertae sedis</taxon>
        <taxon>Mucoromycota</taxon>
        <taxon>Glomeromycotina</taxon>
        <taxon>Glomeromycetes</taxon>
        <taxon>Diversisporales</taxon>
        <taxon>Gigasporaceae</taxon>
        <taxon>Racocetra</taxon>
    </lineage>
</organism>
<comment type="caution">
    <text evidence="1">The sequence shown here is derived from an EMBL/GenBank/DDBJ whole genome shotgun (WGS) entry which is preliminary data.</text>
</comment>
<proteinExistence type="predicted"/>
<evidence type="ECO:0000313" key="1">
    <source>
        <dbReference type="EMBL" id="CAG8774951.1"/>
    </source>
</evidence>
<protein>
    <submittedName>
        <fullName evidence="1">12717_t:CDS:1</fullName>
    </submittedName>
</protein>
<gene>
    <name evidence="1" type="ORF">RPERSI_LOCUS16858</name>
</gene>
<feature type="non-terminal residue" evidence="1">
    <location>
        <position position="1"/>
    </location>
</feature>
<keyword evidence="2" id="KW-1185">Reference proteome</keyword>
<accession>A0ACA9R396</accession>
<name>A0ACA9R396_9GLOM</name>